<dbReference type="Proteomes" id="UP000825228">
    <property type="component" value="Unassembled WGS sequence"/>
</dbReference>
<feature type="transmembrane region" description="Helical" evidence="5">
    <location>
        <begin position="94"/>
        <end position="119"/>
    </location>
</feature>
<evidence type="ECO:0000256" key="5">
    <source>
        <dbReference type="SAM" id="Phobius"/>
    </source>
</evidence>
<gene>
    <name evidence="7" type="ORF">HQ603_13050</name>
</gene>
<comment type="subcellular location">
    <subcellularLocation>
        <location evidence="1">Endomembrane system</location>
        <topology evidence="1">Multi-pass membrane protein</topology>
    </subcellularLocation>
</comment>
<feature type="domain" description="DUF202" evidence="6">
    <location>
        <begin position="20"/>
        <end position="85"/>
    </location>
</feature>
<protein>
    <submittedName>
        <fullName evidence="7">DUF202 domain-containing protein</fullName>
    </submittedName>
</protein>
<name>A0ABS7P5J2_9NOCA</name>
<dbReference type="Pfam" id="PF02656">
    <property type="entry name" value="DUF202"/>
    <property type="match status" value="1"/>
</dbReference>
<keyword evidence="3 5" id="KW-1133">Transmembrane helix</keyword>
<keyword evidence="2 5" id="KW-0812">Transmembrane</keyword>
<reference evidence="7 8" key="1">
    <citation type="submission" date="2020-06" db="EMBL/GenBank/DDBJ databases">
        <title>Taxonomy, biology and ecology of Rhodococcus bacteria occurring in California pistachio and other woody hosts as revealed by genome sequence analyses.</title>
        <authorList>
            <person name="Gai Y."/>
            <person name="Riely B."/>
        </authorList>
    </citation>
    <scope>NUCLEOTIDE SEQUENCE [LARGE SCALE GENOMIC DNA]</scope>
    <source>
        <strain evidence="7 8">BP-281</strain>
    </source>
</reference>
<evidence type="ECO:0000256" key="3">
    <source>
        <dbReference type="ARBA" id="ARBA00022989"/>
    </source>
</evidence>
<comment type="caution">
    <text evidence="7">The sequence shown here is derived from an EMBL/GenBank/DDBJ whole genome shotgun (WGS) entry which is preliminary data.</text>
</comment>
<dbReference type="InterPro" id="IPR003807">
    <property type="entry name" value="DUF202"/>
</dbReference>
<evidence type="ECO:0000259" key="6">
    <source>
        <dbReference type="Pfam" id="PF02656"/>
    </source>
</evidence>
<evidence type="ECO:0000256" key="4">
    <source>
        <dbReference type="ARBA" id="ARBA00023136"/>
    </source>
</evidence>
<keyword evidence="4 5" id="KW-0472">Membrane</keyword>
<proteinExistence type="predicted"/>
<evidence type="ECO:0000256" key="2">
    <source>
        <dbReference type="ARBA" id="ARBA00022692"/>
    </source>
</evidence>
<feature type="transmembrane region" description="Helical" evidence="5">
    <location>
        <begin position="29"/>
        <end position="50"/>
    </location>
</feature>
<evidence type="ECO:0000256" key="1">
    <source>
        <dbReference type="ARBA" id="ARBA00004127"/>
    </source>
</evidence>
<evidence type="ECO:0000313" key="7">
    <source>
        <dbReference type="EMBL" id="MBY6367682.1"/>
    </source>
</evidence>
<accession>A0ABS7P5J2</accession>
<feature type="transmembrane region" description="Helical" evidence="5">
    <location>
        <begin position="56"/>
        <end position="82"/>
    </location>
</feature>
<organism evidence="7 8">
    <name type="scientific">Rhodococcoides corynebacterioides</name>
    <dbReference type="NCBI Taxonomy" id="53972"/>
    <lineage>
        <taxon>Bacteria</taxon>
        <taxon>Bacillati</taxon>
        <taxon>Actinomycetota</taxon>
        <taxon>Actinomycetes</taxon>
        <taxon>Mycobacteriales</taxon>
        <taxon>Nocardiaceae</taxon>
        <taxon>Rhodococcoides</taxon>
    </lineage>
</organism>
<dbReference type="EMBL" id="JABUBU010000012">
    <property type="protein sequence ID" value="MBY6367682.1"/>
    <property type="molecule type" value="Genomic_DNA"/>
</dbReference>
<sequence>MPVRIPRPRDLRDGSDPDPRFTLANERTFLAWIRTALGLLAAAAALEAFGDRVVPGAVHAVLVVGLAVLAAVVGATSLVRWMRIEIALRRRESLPVPAATAVLAFGLTVAVVVFLVGLAA</sequence>
<keyword evidence="8" id="KW-1185">Reference proteome</keyword>
<evidence type="ECO:0000313" key="8">
    <source>
        <dbReference type="Proteomes" id="UP000825228"/>
    </source>
</evidence>